<accession>A0A2G5VUH8</accession>
<evidence type="ECO:0000313" key="11">
    <source>
        <dbReference type="Proteomes" id="UP000230233"/>
    </source>
</evidence>
<dbReference type="PANTHER" id="PTHR33568:SF3">
    <property type="entry name" value="DNA-DIRECTED DNA POLYMERASE"/>
    <property type="match status" value="1"/>
</dbReference>
<evidence type="ECO:0000256" key="1">
    <source>
        <dbReference type="ARBA" id="ARBA00005755"/>
    </source>
</evidence>
<keyword evidence="3" id="KW-0808">Transferase</keyword>
<keyword evidence="4" id="KW-0548">Nucleotidyltransferase</keyword>
<dbReference type="GO" id="GO:0006260">
    <property type="term" value="P:DNA replication"/>
    <property type="evidence" value="ECO:0007669"/>
    <property type="project" value="UniProtKB-KW"/>
</dbReference>
<dbReference type="InterPro" id="IPR004868">
    <property type="entry name" value="DNA-dir_DNA_pol_B_mt/vir"/>
</dbReference>
<dbReference type="SUPFAM" id="SSF56672">
    <property type="entry name" value="DNA/RNA polymerases"/>
    <property type="match status" value="1"/>
</dbReference>
<evidence type="ECO:0000256" key="6">
    <source>
        <dbReference type="ARBA" id="ARBA00022932"/>
    </source>
</evidence>
<proteinExistence type="inferred from homology"/>
<dbReference type="GO" id="GO:0042575">
    <property type="term" value="C:DNA polymerase complex"/>
    <property type="evidence" value="ECO:0007669"/>
    <property type="project" value="UniProtKB-ARBA"/>
</dbReference>
<dbReference type="Proteomes" id="UP000230233">
    <property type="component" value="Chromosome I"/>
</dbReference>
<dbReference type="GO" id="GO:0003677">
    <property type="term" value="F:DNA binding"/>
    <property type="evidence" value="ECO:0007669"/>
    <property type="project" value="UniProtKB-KW"/>
</dbReference>
<evidence type="ECO:0000256" key="8">
    <source>
        <dbReference type="ARBA" id="ARBA00049244"/>
    </source>
</evidence>
<comment type="catalytic activity">
    <reaction evidence="8">
        <text>DNA(n) + a 2'-deoxyribonucleoside 5'-triphosphate = DNA(n+1) + diphosphate</text>
        <dbReference type="Rhea" id="RHEA:22508"/>
        <dbReference type="Rhea" id="RHEA-COMP:17339"/>
        <dbReference type="Rhea" id="RHEA-COMP:17340"/>
        <dbReference type="ChEBI" id="CHEBI:33019"/>
        <dbReference type="ChEBI" id="CHEBI:61560"/>
        <dbReference type="ChEBI" id="CHEBI:173112"/>
        <dbReference type="EC" id="2.7.7.7"/>
    </reaction>
</comment>
<dbReference type="InterPro" id="IPR043502">
    <property type="entry name" value="DNA/RNA_pol_sf"/>
</dbReference>
<feature type="domain" description="DNA-directed DNA polymerase family B mitochondria/virus" evidence="9">
    <location>
        <begin position="543"/>
        <end position="1209"/>
    </location>
</feature>
<keyword evidence="7" id="KW-0238">DNA-binding</keyword>
<evidence type="ECO:0000256" key="4">
    <source>
        <dbReference type="ARBA" id="ARBA00022695"/>
    </source>
</evidence>
<dbReference type="GO" id="GO:0000166">
    <property type="term" value="F:nucleotide binding"/>
    <property type="evidence" value="ECO:0007669"/>
    <property type="project" value="InterPro"/>
</dbReference>
<dbReference type="EC" id="2.7.7.7" evidence="2"/>
<keyword evidence="5" id="KW-0235">DNA replication</keyword>
<dbReference type="Pfam" id="PF03175">
    <property type="entry name" value="DNA_pol_B_2"/>
    <property type="match status" value="1"/>
</dbReference>
<reference evidence="11" key="1">
    <citation type="submission" date="2017-10" db="EMBL/GenBank/DDBJ databases">
        <title>Rapid genome shrinkage in a self-fertile nematode reveals novel sperm competition proteins.</title>
        <authorList>
            <person name="Yin D."/>
            <person name="Schwarz E.M."/>
            <person name="Thomas C.G."/>
            <person name="Felde R.L."/>
            <person name="Korf I.F."/>
            <person name="Cutter A.D."/>
            <person name="Schartner C.M."/>
            <person name="Ralston E.J."/>
            <person name="Meyer B.J."/>
            <person name="Haag E.S."/>
        </authorList>
    </citation>
    <scope>NUCLEOTIDE SEQUENCE [LARGE SCALE GENOMIC DNA]</scope>
    <source>
        <strain evidence="11">JU1422</strain>
    </source>
</reference>
<gene>
    <name evidence="10" type="primary">Cnig_chr_I.g725</name>
    <name evidence="10" type="ORF">B9Z55_000725</name>
</gene>
<organism evidence="10 11">
    <name type="scientific">Caenorhabditis nigoni</name>
    <dbReference type="NCBI Taxonomy" id="1611254"/>
    <lineage>
        <taxon>Eukaryota</taxon>
        <taxon>Metazoa</taxon>
        <taxon>Ecdysozoa</taxon>
        <taxon>Nematoda</taxon>
        <taxon>Chromadorea</taxon>
        <taxon>Rhabditida</taxon>
        <taxon>Rhabditina</taxon>
        <taxon>Rhabditomorpha</taxon>
        <taxon>Rhabditoidea</taxon>
        <taxon>Rhabditidae</taxon>
        <taxon>Peloderinae</taxon>
        <taxon>Caenorhabditis</taxon>
    </lineage>
</organism>
<dbReference type="Gene3D" id="3.40.960.10">
    <property type="entry name" value="VSR Endonuclease"/>
    <property type="match status" value="1"/>
</dbReference>
<dbReference type="InterPro" id="IPR023211">
    <property type="entry name" value="DNA_pol_palm_dom_sf"/>
</dbReference>
<dbReference type="EMBL" id="PDUG01000001">
    <property type="protein sequence ID" value="PIC55454.1"/>
    <property type="molecule type" value="Genomic_DNA"/>
</dbReference>
<evidence type="ECO:0000313" key="10">
    <source>
        <dbReference type="EMBL" id="PIC55454.1"/>
    </source>
</evidence>
<dbReference type="InterPro" id="IPR012337">
    <property type="entry name" value="RNaseH-like_sf"/>
</dbReference>
<comment type="caution">
    <text evidence="10">The sequence shown here is derived from an EMBL/GenBank/DDBJ whole genome shotgun (WGS) entry which is preliminary data.</text>
</comment>
<dbReference type="PANTHER" id="PTHR33568">
    <property type="entry name" value="DNA POLYMERASE"/>
    <property type="match status" value="1"/>
</dbReference>
<dbReference type="SUPFAM" id="SSF53098">
    <property type="entry name" value="Ribonuclease H-like"/>
    <property type="match status" value="1"/>
</dbReference>
<protein>
    <recommendedName>
        <fullName evidence="2">DNA-directed DNA polymerase</fullName>
        <ecNumber evidence="2">2.7.7.7</ecNumber>
    </recommendedName>
</protein>
<dbReference type="Gene3D" id="3.90.1600.10">
    <property type="entry name" value="Palm domain of DNA polymerase"/>
    <property type="match status" value="1"/>
</dbReference>
<keyword evidence="6" id="KW-0239">DNA-directed DNA polymerase</keyword>
<dbReference type="InterPro" id="IPR036397">
    <property type="entry name" value="RNaseH_sf"/>
</dbReference>
<evidence type="ECO:0000256" key="5">
    <source>
        <dbReference type="ARBA" id="ARBA00022705"/>
    </source>
</evidence>
<dbReference type="Gene3D" id="3.30.420.10">
    <property type="entry name" value="Ribonuclease H-like superfamily/Ribonuclease H"/>
    <property type="match status" value="1"/>
</dbReference>
<dbReference type="STRING" id="1611254.A0A2G5VUH8"/>
<sequence length="1325" mass="154178">MMPKKMKWNDPQAIEETIEEVRSKVKILTGGGRRYIKTLKQVAVDFENGDGARFMTGNEIEEMKNHLIFEHEPKFLFRNERRVSLPEIRLRFKNKIDSPELMQRTLDQFIRYCIGKSGGDLDKSKMSFGFFHQGFHAEKGFWINERTYQTFNGQVLFEELERITQSKEEIDIDDSFMITMHYFDEQLKIPTNVIGMGKCLPKAIALAMIQISLKQEKDEEQRKIFQLEWDRMVQKKYNGTNEKRQIEAANKILEKANLNTMKHSFDFDDLDKIAFAFPDYKFEVYNRPSYEKIYHLIKEWNTDAEKIVTIAFKKEDDLGHYDYLRPSLLYMKTIFCHKCKKKTASTGHQQVCDAICDKCGFYECDRTQIETVYCGLCNTNFPNEDCFNGHLELAYNSRKTMCEKRYTCEVCNFRVFKDKMAQGEVHECSKKVRCRQCKQLFDKTQEHDCCFAIPRAKYKEKTLANKIICYDVESIVTNSPNGPDPSKPPPIHKVNLICYKICCNQCIEDGESCECVSGNFSYTEYQDPLLAFVEFLLYNSNLDGAHVLAHNGGRYDHNFVLSLMMSSFGIIPEYVSNGTSLIMANITNLRRRNDEYNCLKFLDSLRFIPMPLSKMPKTFGITEMKKGYYPYYFNHPENYGKIFIGLPARHFYDPEHMKADALAEFSKWYDEHELDIFNADQELLAYCQSDVEILTAAISEYIKICKKLFKGWNPILSSCTIAGFVKHILKFEHFEYGDLGIIPENGFPERNNSVLALKMLMWIEKQEGIVIQHKLRGPEKMIRMEDEDCFFVDGYDGKTNTVYEINGCFYHGCPKCFNPILPHPNDPTVENKSVYDATKRRETKIKENGYNVIVWWEHEIKEMLRVNLEMRMFFEKCRHTTHLIPREGMYGGRTQTFQMFVDCNDDEECRYDDFSSLYPSVNIMFKYPRGQPKILKSHFPPITLGQPVKQKGAVIKQNQSVYAPPGLNLLASGYSLYFCSILPPPDIKIPVLPYKIPGFLTFPSCRSCVEKNNNRACTHEKISDRYLTGIWTHVELNIAIERGYRLLKYHEIWWWPDNKWVEPGYFSNYLKPMIRLKHESSGWPKENMTDDEKKVYIDKIEQRDGVRLNSENVRKADNMREMAKLFLNTCWGKFAENPIKHESKLFNTIDHLSQSDYMGNPAYEVTGIKDWDEGITLITRRAKVESVTTREFTNVVIGIFTTSYARVRLLQAMEAVGAENLIYADTDSVIYKKKVNNPSPVGALIGDGLGKLKSEIPNGYQMKKCVSMGSKVYSYRLVNMETSEEKIVTKFKGVVLNASSGRVINMTTMESSVNETFFRTYKKVF</sequence>
<comment type="similarity">
    <text evidence="1">Belongs to the DNA polymerase type-B family.</text>
</comment>
<evidence type="ECO:0000259" key="9">
    <source>
        <dbReference type="Pfam" id="PF03175"/>
    </source>
</evidence>
<evidence type="ECO:0000256" key="2">
    <source>
        <dbReference type="ARBA" id="ARBA00012417"/>
    </source>
</evidence>
<evidence type="ECO:0000256" key="3">
    <source>
        <dbReference type="ARBA" id="ARBA00022679"/>
    </source>
</evidence>
<keyword evidence="11" id="KW-1185">Reference proteome</keyword>
<dbReference type="GO" id="GO:0003887">
    <property type="term" value="F:DNA-directed DNA polymerase activity"/>
    <property type="evidence" value="ECO:0007669"/>
    <property type="project" value="UniProtKB-KW"/>
</dbReference>
<dbReference type="OrthoDB" id="5833128at2759"/>
<evidence type="ECO:0000256" key="7">
    <source>
        <dbReference type="ARBA" id="ARBA00023125"/>
    </source>
</evidence>
<name>A0A2G5VUH8_9PELO</name>